<keyword evidence="6" id="KW-0914">Notch signaling pathway</keyword>
<dbReference type="GO" id="GO:0070765">
    <property type="term" value="C:gamma-secretase complex"/>
    <property type="evidence" value="ECO:0007669"/>
    <property type="project" value="TreeGrafter"/>
</dbReference>
<protein>
    <recommendedName>
        <fullName evidence="14">Presenilin</fullName>
    </recommendedName>
</protein>
<evidence type="ECO:0000256" key="3">
    <source>
        <dbReference type="ARBA" id="ARBA00008604"/>
    </source>
</evidence>
<dbReference type="AlphaFoldDB" id="A0A9C7PY27"/>
<dbReference type="PANTHER" id="PTHR10202:SF13">
    <property type="entry name" value="PRESENILIN HOMOLOG"/>
    <property type="match status" value="1"/>
</dbReference>
<keyword evidence="7 10" id="KW-1133">Transmembrane helix</keyword>
<reference evidence="12" key="2">
    <citation type="submission" date="2022-01" db="EMBL/GenBank/DDBJ databases">
        <authorList>
            <person name="Hirooka S."/>
            <person name="Miyagishima S.Y."/>
        </authorList>
    </citation>
    <scope>NUCLEOTIDE SEQUENCE</scope>
    <source>
        <strain evidence="12">NBRC 102759</strain>
    </source>
</reference>
<evidence type="ECO:0000256" key="5">
    <source>
        <dbReference type="ARBA" id="ARBA00022824"/>
    </source>
</evidence>
<comment type="caution">
    <text evidence="12">The sequence shown here is derived from an EMBL/GenBank/DDBJ whole genome shotgun (WGS) entry which is preliminary data.</text>
</comment>
<dbReference type="GO" id="GO:0042500">
    <property type="term" value="F:aspartic endopeptidase activity, intramembrane cleaving"/>
    <property type="evidence" value="ECO:0007669"/>
    <property type="project" value="InterPro"/>
</dbReference>
<comment type="similarity">
    <text evidence="3">Belongs to the peptidase A22A family.</text>
</comment>
<evidence type="ECO:0000256" key="8">
    <source>
        <dbReference type="ARBA" id="ARBA00023034"/>
    </source>
</evidence>
<evidence type="ECO:0000256" key="9">
    <source>
        <dbReference type="ARBA" id="ARBA00023136"/>
    </source>
</evidence>
<dbReference type="EMBL" id="BQMJ01000036">
    <property type="protein sequence ID" value="GJQ12696.1"/>
    <property type="molecule type" value="Genomic_DNA"/>
</dbReference>
<evidence type="ECO:0000256" key="6">
    <source>
        <dbReference type="ARBA" id="ARBA00022976"/>
    </source>
</evidence>
<evidence type="ECO:0000256" key="10">
    <source>
        <dbReference type="SAM" id="Phobius"/>
    </source>
</evidence>
<evidence type="ECO:0000256" key="7">
    <source>
        <dbReference type="ARBA" id="ARBA00022989"/>
    </source>
</evidence>
<dbReference type="Proteomes" id="UP001061958">
    <property type="component" value="Unassembled WGS sequence"/>
</dbReference>
<dbReference type="GO" id="GO:0005789">
    <property type="term" value="C:endoplasmic reticulum membrane"/>
    <property type="evidence" value="ECO:0007669"/>
    <property type="project" value="UniProtKB-SubCell"/>
</dbReference>
<keyword evidence="9 10" id="KW-0472">Membrane</keyword>
<dbReference type="InterPro" id="IPR006639">
    <property type="entry name" value="Preselin/SPP"/>
</dbReference>
<feature type="transmembrane region" description="Helical" evidence="10">
    <location>
        <begin position="140"/>
        <end position="160"/>
    </location>
</feature>
<name>A0A9C7PY27_9RHOD</name>
<dbReference type="SMART" id="SM00730">
    <property type="entry name" value="PSN"/>
    <property type="match status" value="1"/>
</dbReference>
<evidence type="ECO:0000313" key="11">
    <source>
        <dbReference type="EMBL" id="GJQ10431.1"/>
    </source>
</evidence>
<keyword evidence="4 10" id="KW-0812">Transmembrane</keyword>
<keyword evidence="8" id="KW-0333">Golgi apparatus</keyword>
<organism evidence="12 13">
    <name type="scientific">Galdieria partita</name>
    <dbReference type="NCBI Taxonomy" id="83374"/>
    <lineage>
        <taxon>Eukaryota</taxon>
        <taxon>Rhodophyta</taxon>
        <taxon>Bangiophyceae</taxon>
        <taxon>Galdieriales</taxon>
        <taxon>Galdieriaceae</taxon>
        <taxon>Galdieria</taxon>
    </lineage>
</organism>
<evidence type="ECO:0000256" key="2">
    <source>
        <dbReference type="ARBA" id="ARBA00004653"/>
    </source>
</evidence>
<keyword evidence="5" id="KW-0256">Endoplasmic reticulum</keyword>
<dbReference type="InterPro" id="IPR042524">
    <property type="entry name" value="Presenilin_C"/>
</dbReference>
<evidence type="ECO:0000256" key="4">
    <source>
        <dbReference type="ARBA" id="ARBA00022692"/>
    </source>
</evidence>
<feature type="transmembrane region" description="Helical" evidence="10">
    <location>
        <begin position="73"/>
        <end position="99"/>
    </location>
</feature>
<reference evidence="12" key="1">
    <citation type="journal article" date="2022" name="Proc. Natl. Acad. Sci. U.S.A.">
        <title>Life cycle and functional genomics of the unicellular red alga Galdieria for elucidating algal and plant evolution and industrial use.</title>
        <authorList>
            <person name="Hirooka S."/>
            <person name="Itabashi T."/>
            <person name="Ichinose T.M."/>
            <person name="Onuma R."/>
            <person name="Fujiwara T."/>
            <person name="Yamashita S."/>
            <person name="Jong L.W."/>
            <person name="Tomita R."/>
            <person name="Iwane A.H."/>
            <person name="Miyagishima S.Y."/>
        </authorList>
    </citation>
    <scope>NUCLEOTIDE SEQUENCE</scope>
    <source>
        <strain evidence="12">NBRC 102759</strain>
    </source>
</reference>
<proteinExistence type="inferred from homology"/>
<feature type="transmembrane region" description="Helical" evidence="10">
    <location>
        <begin position="12"/>
        <end position="32"/>
    </location>
</feature>
<dbReference type="PANTHER" id="PTHR10202">
    <property type="entry name" value="PRESENILIN"/>
    <property type="match status" value="1"/>
</dbReference>
<dbReference type="GO" id="GO:0006509">
    <property type="term" value="P:membrane protein ectodomain proteolysis"/>
    <property type="evidence" value="ECO:0007669"/>
    <property type="project" value="TreeGrafter"/>
</dbReference>
<accession>A0A9C7PY27</accession>
<comment type="subcellular location">
    <subcellularLocation>
        <location evidence="1">Endoplasmic reticulum membrane</location>
        <topology evidence="1">Multi-pass membrane protein</topology>
    </subcellularLocation>
    <subcellularLocation>
        <location evidence="2">Golgi apparatus membrane</location>
        <topology evidence="2">Multi-pass membrane protein</topology>
    </subcellularLocation>
</comment>
<dbReference type="GO" id="GO:0000139">
    <property type="term" value="C:Golgi membrane"/>
    <property type="evidence" value="ECO:0007669"/>
    <property type="project" value="UniProtKB-SubCell"/>
</dbReference>
<dbReference type="GO" id="GO:0016485">
    <property type="term" value="P:protein processing"/>
    <property type="evidence" value="ECO:0007669"/>
    <property type="project" value="InterPro"/>
</dbReference>
<gene>
    <name evidence="11" type="ORF">GpartN1_g2222.t1</name>
    <name evidence="12" type="ORF">GpartN1_g4487.t1</name>
</gene>
<feature type="transmembrane region" description="Helical" evidence="10">
    <location>
        <begin position="165"/>
        <end position="182"/>
    </location>
</feature>
<sequence length="415" mass="46575">MRHGKPQLLSLAIYPVIVSILFATLFYCLARWEPICGVNNFSNAETEDTLDSLSSFGGMSSLAKQLKDHPQELLFASLVAVGSFLVSVIIITFTLLCLYRHGWIQFIRYWLTFSTAIVFCLTGGTLLIKLCQFLCLRLDWLSLSFMMWNFSIGGVFVIFYHAPRWLQHLYLILMASLLSWLFRDFPNIVIGTLLAGLAIWDIYAVLSPRGPLRDMVELVSERGERTEFPALVYDTCPYDIDCIYAIEQLEQYHSSSILDCPSCSIANDQSELSSGEQNSTRANMEQEQSSPWLDESIVTLSSSLLQSGTGCNATLQNSAEADNNNNNGYIKIGLGDFVFYCVLVAKSSESNILTWFFCLCSVIVGFCWTLVLLLGYRKALPALPISICLGLIAYWISILALYPFSNHFVSKLLLL</sequence>
<feature type="transmembrane region" description="Helical" evidence="10">
    <location>
        <begin position="188"/>
        <end position="206"/>
    </location>
</feature>
<keyword evidence="13" id="KW-1185">Reference proteome</keyword>
<dbReference type="InterPro" id="IPR001108">
    <property type="entry name" value="Peptidase_A22A"/>
</dbReference>
<feature type="transmembrane region" description="Helical" evidence="10">
    <location>
        <begin position="382"/>
        <end position="404"/>
    </location>
</feature>
<feature type="transmembrane region" description="Helical" evidence="10">
    <location>
        <begin position="352"/>
        <end position="376"/>
    </location>
</feature>
<dbReference type="GO" id="GO:0007219">
    <property type="term" value="P:Notch signaling pathway"/>
    <property type="evidence" value="ECO:0007669"/>
    <property type="project" value="UniProtKB-KW"/>
</dbReference>
<feature type="transmembrane region" description="Helical" evidence="10">
    <location>
        <begin position="106"/>
        <end position="128"/>
    </location>
</feature>
<dbReference type="Pfam" id="PF01080">
    <property type="entry name" value="Presenilin"/>
    <property type="match status" value="1"/>
</dbReference>
<evidence type="ECO:0000313" key="13">
    <source>
        <dbReference type="Proteomes" id="UP001061958"/>
    </source>
</evidence>
<dbReference type="Gene3D" id="1.10.472.100">
    <property type="entry name" value="Presenilin"/>
    <property type="match status" value="1"/>
</dbReference>
<evidence type="ECO:0000256" key="1">
    <source>
        <dbReference type="ARBA" id="ARBA00004477"/>
    </source>
</evidence>
<evidence type="ECO:0008006" key="14">
    <source>
        <dbReference type="Google" id="ProtNLM"/>
    </source>
</evidence>
<dbReference type="OrthoDB" id="432970at2759"/>
<dbReference type="EMBL" id="BQMJ01000015">
    <property type="protein sequence ID" value="GJQ10431.1"/>
    <property type="molecule type" value="Genomic_DNA"/>
</dbReference>
<evidence type="ECO:0000313" key="12">
    <source>
        <dbReference type="EMBL" id="GJQ12696.1"/>
    </source>
</evidence>